<evidence type="ECO:0000256" key="6">
    <source>
        <dbReference type="ARBA" id="ARBA00023136"/>
    </source>
</evidence>
<evidence type="ECO:0000259" key="11">
    <source>
        <dbReference type="PROSITE" id="PS50262"/>
    </source>
</evidence>
<proteinExistence type="inferred from homology"/>
<keyword evidence="3 9" id="KW-0812">Transmembrane</keyword>
<evidence type="ECO:0000256" key="3">
    <source>
        <dbReference type="ARBA" id="ARBA00022692"/>
    </source>
</evidence>
<dbReference type="InterPro" id="IPR017452">
    <property type="entry name" value="GPCR_Rhodpsn_7TM"/>
</dbReference>
<dbReference type="GO" id="GO:0004930">
    <property type="term" value="F:G protein-coupled receptor activity"/>
    <property type="evidence" value="ECO:0007669"/>
    <property type="project" value="UniProtKB-KW"/>
</dbReference>
<feature type="transmembrane region" description="Helical" evidence="10">
    <location>
        <begin position="182"/>
        <end position="211"/>
    </location>
</feature>
<reference evidence="12" key="1">
    <citation type="journal article" date="2022" name="bioRxiv">
        <title>Sequencing and chromosome-scale assembly of the giantPleurodeles waltlgenome.</title>
        <authorList>
            <person name="Brown T."/>
            <person name="Elewa A."/>
            <person name="Iarovenko S."/>
            <person name="Subramanian E."/>
            <person name="Araus A.J."/>
            <person name="Petzold A."/>
            <person name="Susuki M."/>
            <person name="Suzuki K.-i.T."/>
            <person name="Hayashi T."/>
            <person name="Toyoda A."/>
            <person name="Oliveira C."/>
            <person name="Osipova E."/>
            <person name="Leigh N.D."/>
            <person name="Simon A."/>
            <person name="Yun M.H."/>
        </authorList>
    </citation>
    <scope>NUCLEOTIDE SEQUENCE</scope>
    <source>
        <strain evidence="12">20211129_DDA</strain>
        <tissue evidence="12">Liver</tissue>
    </source>
</reference>
<accession>A0AAV7U9Q2</accession>
<feature type="transmembrane region" description="Helical" evidence="10">
    <location>
        <begin position="279"/>
        <end position="298"/>
    </location>
</feature>
<feature type="transmembrane region" description="Helical" evidence="10">
    <location>
        <begin position="57"/>
        <end position="80"/>
    </location>
</feature>
<keyword evidence="5 9" id="KW-0297">G-protein coupled receptor</keyword>
<evidence type="ECO:0000313" key="13">
    <source>
        <dbReference type="Proteomes" id="UP001066276"/>
    </source>
</evidence>
<feature type="transmembrane region" description="Helical" evidence="10">
    <location>
        <begin position="239"/>
        <end position="259"/>
    </location>
</feature>
<evidence type="ECO:0000313" key="12">
    <source>
        <dbReference type="EMBL" id="KAJ1185615.1"/>
    </source>
</evidence>
<evidence type="ECO:0000256" key="5">
    <source>
        <dbReference type="ARBA" id="ARBA00023040"/>
    </source>
</evidence>
<gene>
    <name evidence="12" type="ORF">NDU88_002405</name>
</gene>
<keyword evidence="7 9" id="KW-0675">Receptor</keyword>
<dbReference type="PROSITE" id="PS50262">
    <property type="entry name" value="G_PROTEIN_RECEP_F1_2"/>
    <property type="match status" value="1"/>
</dbReference>
<feature type="transmembrane region" description="Helical" evidence="10">
    <location>
        <begin position="140"/>
        <end position="162"/>
    </location>
</feature>
<organism evidence="12 13">
    <name type="scientific">Pleurodeles waltl</name>
    <name type="common">Iberian ribbed newt</name>
    <dbReference type="NCBI Taxonomy" id="8319"/>
    <lineage>
        <taxon>Eukaryota</taxon>
        <taxon>Metazoa</taxon>
        <taxon>Chordata</taxon>
        <taxon>Craniata</taxon>
        <taxon>Vertebrata</taxon>
        <taxon>Euteleostomi</taxon>
        <taxon>Amphibia</taxon>
        <taxon>Batrachia</taxon>
        <taxon>Caudata</taxon>
        <taxon>Salamandroidea</taxon>
        <taxon>Salamandridae</taxon>
        <taxon>Pleurodelinae</taxon>
        <taxon>Pleurodeles</taxon>
    </lineage>
</organism>
<evidence type="ECO:0000256" key="4">
    <source>
        <dbReference type="ARBA" id="ARBA00022989"/>
    </source>
</evidence>
<name>A0AAV7U9Q2_PLEWA</name>
<keyword evidence="13" id="KW-1185">Reference proteome</keyword>
<dbReference type="AlphaFoldDB" id="A0AAV7U9Q2"/>
<feature type="transmembrane region" description="Helical" evidence="10">
    <location>
        <begin position="20"/>
        <end position="45"/>
    </location>
</feature>
<dbReference type="PROSITE" id="PS00237">
    <property type="entry name" value="G_PROTEIN_RECEP_F1_1"/>
    <property type="match status" value="1"/>
</dbReference>
<keyword evidence="2" id="KW-1003">Cell membrane</keyword>
<comment type="subcellular location">
    <subcellularLocation>
        <location evidence="1">Cell membrane</location>
        <topology evidence="1">Multi-pass membrane protein</topology>
    </subcellularLocation>
</comment>
<evidence type="ECO:0000256" key="9">
    <source>
        <dbReference type="RuleBase" id="RU000688"/>
    </source>
</evidence>
<dbReference type="SUPFAM" id="SSF81321">
    <property type="entry name" value="Family A G protein-coupled receptor-like"/>
    <property type="match status" value="1"/>
</dbReference>
<comment type="similarity">
    <text evidence="9">Belongs to the G-protein coupled receptor 1 family.</text>
</comment>
<sequence>MKNSYVKCNDSEINIWSNPQVVLALGIPQMIINLVAMTVNGSVIITIVSSRNLHRPIFILFCNLALSDLLVSSSGFWISLLFIKDPEHTIFGSKELLHAYTLYGLSILSAIYNLVSIGIERYLAVRGSLRLQCRVSKKQVLSAAVANWAVSIVFGCLPLMGWNCLKKERRGSMSTLYSPFCIDYLIFLTVPNFAVVLFLPLFSYIGIIVILKKQKSILGKSGQLLATYKAAEIQVVKTCVFIWALTMLSYTPFLGGVMWDAAHTSCPEDLQANVFVFRNLTAMMIVLNSLGNPIIYTLKFKTLGNNLMFLKCQSSHRIEVQTVQNV</sequence>
<evidence type="ECO:0000256" key="7">
    <source>
        <dbReference type="ARBA" id="ARBA00023170"/>
    </source>
</evidence>
<evidence type="ECO:0000256" key="2">
    <source>
        <dbReference type="ARBA" id="ARBA00022475"/>
    </source>
</evidence>
<dbReference type="GO" id="GO:0005886">
    <property type="term" value="C:plasma membrane"/>
    <property type="evidence" value="ECO:0007669"/>
    <property type="project" value="UniProtKB-SubCell"/>
</dbReference>
<protein>
    <recommendedName>
        <fullName evidence="11">G-protein coupled receptors family 1 profile domain-containing protein</fullName>
    </recommendedName>
</protein>
<evidence type="ECO:0000256" key="10">
    <source>
        <dbReference type="SAM" id="Phobius"/>
    </source>
</evidence>
<dbReference type="EMBL" id="JANPWB010000005">
    <property type="protein sequence ID" value="KAJ1185615.1"/>
    <property type="molecule type" value="Genomic_DNA"/>
</dbReference>
<dbReference type="InterPro" id="IPR000276">
    <property type="entry name" value="GPCR_Rhodpsn"/>
</dbReference>
<evidence type="ECO:0000256" key="8">
    <source>
        <dbReference type="ARBA" id="ARBA00023224"/>
    </source>
</evidence>
<keyword evidence="8 9" id="KW-0807">Transducer</keyword>
<keyword evidence="6 10" id="KW-0472">Membrane</keyword>
<feature type="domain" description="G-protein coupled receptors family 1 profile" evidence="11">
    <location>
        <begin position="39"/>
        <end position="296"/>
    </location>
</feature>
<comment type="caution">
    <text evidence="12">The sequence shown here is derived from an EMBL/GenBank/DDBJ whole genome shotgun (WGS) entry which is preliminary data.</text>
</comment>
<dbReference type="Gene3D" id="1.20.1070.10">
    <property type="entry name" value="Rhodopsin 7-helix transmembrane proteins"/>
    <property type="match status" value="1"/>
</dbReference>
<dbReference type="Proteomes" id="UP001066276">
    <property type="component" value="Chromosome 3_1"/>
</dbReference>
<feature type="transmembrane region" description="Helical" evidence="10">
    <location>
        <begin position="100"/>
        <end position="119"/>
    </location>
</feature>
<dbReference type="PANTHER" id="PTHR22750">
    <property type="entry name" value="G-PROTEIN COUPLED RECEPTOR"/>
    <property type="match status" value="1"/>
</dbReference>
<evidence type="ECO:0000256" key="1">
    <source>
        <dbReference type="ARBA" id="ARBA00004651"/>
    </source>
</evidence>
<dbReference type="Pfam" id="PF00001">
    <property type="entry name" value="7tm_1"/>
    <property type="match status" value="1"/>
</dbReference>
<keyword evidence="4 10" id="KW-1133">Transmembrane helix</keyword>
<dbReference type="PRINTS" id="PR00237">
    <property type="entry name" value="GPCRRHODOPSN"/>
</dbReference>